<dbReference type="SUPFAM" id="SSF52540">
    <property type="entry name" value="P-loop containing nucleoside triphosphate hydrolases"/>
    <property type="match status" value="2"/>
</dbReference>
<keyword evidence="7" id="KW-1185">Reference proteome</keyword>
<dbReference type="HOGENOM" id="CLU_000604_36_3_9"/>
<dbReference type="STRING" id="431943.CKL_2537"/>
<proteinExistence type="predicted"/>
<evidence type="ECO:0000259" key="5">
    <source>
        <dbReference type="PROSITE" id="PS50893"/>
    </source>
</evidence>
<feature type="region of interest" description="Disordered" evidence="4">
    <location>
        <begin position="176"/>
        <end position="216"/>
    </location>
</feature>
<sequence>MVGANGAGKSTLLKVLLRELTPPGCKINRFGGFAYIPQLDEVTLQGEKDFVLIGKLGVEQLEVQTMSGGEETRLKIAQALSAQVHGLLADEPTSHLDREGIDFLIGQLKYFSGALLVISHDRYFLDKVVDKIWELKDGKITEYWGNYSDYLRQKKEENKSQAAKYERFVAERDRLKQAAEEKRKQARKIEQKAKGAGKKNNSESGGRLAHQKTMGSKQKTLYNAAKSMENRIAALGDVEAPEDICRIRFRQSKALELHNSHPIYGTEINKRFEDKILFEKASFSIPLGAKVALTGGNGTGKTTLIQMILKHEEGISISPKAEIGYFAQNGYKYNRNREVMEFMQEDCDYNVSEIRSVLLSMGFVQNDICKRLSILSGGEIIKLLLAKMLIGRYNILLMDEPSNFLDLSSLEALEMLMKGYAGTIVFITHDKRLIDNVADVVYEIKDKRLNLIR</sequence>
<dbReference type="Proteomes" id="UP000002411">
    <property type="component" value="Chromosome"/>
</dbReference>
<keyword evidence="1" id="KW-0677">Repeat</keyword>
<dbReference type="PANTHER" id="PTHR19211">
    <property type="entry name" value="ATP-BINDING TRANSPORT PROTEIN-RELATED"/>
    <property type="match status" value="1"/>
</dbReference>
<keyword evidence="2" id="KW-0547">Nucleotide-binding</keyword>
<evidence type="ECO:0000313" key="6">
    <source>
        <dbReference type="EMBL" id="EDK34549.1"/>
    </source>
</evidence>
<dbReference type="GO" id="GO:0016887">
    <property type="term" value="F:ATP hydrolysis activity"/>
    <property type="evidence" value="ECO:0007669"/>
    <property type="project" value="InterPro"/>
</dbReference>
<dbReference type="CDD" id="cd03221">
    <property type="entry name" value="ABCF_EF-3"/>
    <property type="match status" value="1"/>
</dbReference>
<dbReference type="InterPro" id="IPR003439">
    <property type="entry name" value="ABC_transporter-like_ATP-bd"/>
</dbReference>
<dbReference type="GO" id="GO:0005524">
    <property type="term" value="F:ATP binding"/>
    <property type="evidence" value="ECO:0007669"/>
    <property type="project" value="UniProtKB-KW"/>
</dbReference>
<dbReference type="InterPro" id="IPR032781">
    <property type="entry name" value="ABC_tran_Xtn"/>
</dbReference>
<dbReference type="NCBIfam" id="NF000168">
    <property type="entry name" value="ABCF_Msr_all"/>
    <property type="match status" value="1"/>
</dbReference>
<protein>
    <submittedName>
        <fullName evidence="6">Predicted transport protein</fullName>
    </submittedName>
</protein>
<dbReference type="SMART" id="SM00382">
    <property type="entry name" value="AAA"/>
    <property type="match status" value="2"/>
</dbReference>
<dbReference type="Gene3D" id="3.40.50.300">
    <property type="entry name" value="P-loop containing nucleotide triphosphate hydrolases"/>
    <property type="match status" value="3"/>
</dbReference>
<dbReference type="EMBL" id="CP000673">
    <property type="protein sequence ID" value="EDK34549.1"/>
    <property type="molecule type" value="Genomic_DNA"/>
</dbReference>
<name>A5N0A3_CLOK5</name>
<accession>A5N0A3</accession>
<keyword evidence="3" id="KW-0067">ATP-binding</keyword>
<reference evidence="6 7" key="1">
    <citation type="journal article" date="2008" name="Proc. Natl. Acad. Sci. U.S.A.">
        <title>The genome of Clostridium kluyveri, a strict anaerobe with unique metabolic features.</title>
        <authorList>
            <person name="Seedorf H."/>
            <person name="Fricke W.F."/>
            <person name="Veith B."/>
            <person name="Brueggemann H."/>
            <person name="Liesegang H."/>
            <person name="Strittmatter A."/>
            <person name="Miethke M."/>
            <person name="Buckel W."/>
            <person name="Hinderberger J."/>
            <person name="Li F."/>
            <person name="Hagemeier C."/>
            <person name="Thauer R.K."/>
            <person name="Gottschalk G."/>
        </authorList>
    </citation>
    <scope>NUCLEOTIDE SEQUENCE [LARGE SCALE GENOMIC DNA]</scope>
    <source>
        <strain evidence="7">ATCC 8527 / DSM 555 / NCIMB 10680</strain>
    </source>
</reference>
<feature type="compositionally biased region" description="Basic and acidic residues" evidence="4">
    <location>
        <begin position="176"/>
        <end position="193"/>
    </location>
</feature>
<dbReference type="AlphaFoldDB" id="A5N0A3"/>
<evidence type="ECO:0000256" key="2">
    <source>
        <dbReference type="ARBA" id="ARBA00022741"/>
    </source>
</evidence>
<evidence type="ECO:0000256" key="3">
    <source>
        <dbReference type="ARBA" id="ARBA00022840"/>
    </source>
</evidence>
<dbReference type="KEGG" id="ckl:CKL_2537"/>
<dbReference type="InterPro" id="IPR003593">
    <property type="entry name" value="AAA+_ATPase"/>
</dbReference>
<dbReference type="eggNOG" id="COG0488">
    <property type="taxonomic scope" value="Bacteria"/>
</dbReference>
<evidence type="ECO:0000256" key="4">
    <source>
        <dbReference type="SAM" id="MobiDB-lite"/>
    </source>
</evidence>
<dbReference type="PROSITE" id="PS50893">
    <property type="entry name" value="ABC_TRANSPORTER_2"/>
    <property type="match status" value="1"/>
</dbReference>
<dbReference type="InterPro" id="IPR050611">
    <property type="entry name" value="ABCF"/>
</dbReference>
<organism evidence="6 7">
    <name type="scientific">Clostridium kluyveri (strain ATCC 8527 / DSM 555 / NBRC 12016 / NCIMB 10680 / K1)</name>
    <dbReference type="NCBI Taxonomy" id="431943"/>
    <lineage>
        <taxon>Bacteria</taxon>
        <taxon>Bacillati</taxon>
        <taxon>Bacillota</taxon>
        <taxon>Clostridia</taxon>
        <taxon>Eubacteriales</taxon>
        <taxon>Clostridiaceae</taxon>
        <taxon>Clostridium</taxon>
    </lineage>
</organism>
<dbReference type="PANTHER" id="PTHR19211:SF100">
    <property type="entry name" value="RIBOSOME PROTECTION PROTEIN VMLR"/>
    <property type="match status" value="1"/>
</dbReference>
<gene>
    <name evidence="6" type="ordered locus">CKL_2537</name>
</gene>
<dbReference type="NCBIfam" id="NF000355">
    <property type="entry name" value="ribo_prot_ABC_F"/>
    <property type="match status" value="1"/>
</dbReference>
<dbReference type="Pfam" id="PF12848">
    <property type="entry name" value="ABC_tran_Xtn"/>
    <property type="match status" value="1"/>
</dbReference>
<dbReference type="InterPro" id="IPR027417">
    <property type="entry name" value="P-loop_NTPase"/>
</dbReference>
<evidence type="ECO:0000313" key="7">
    <source>
        <dbReference type="Proteomes" id="UP000002411"/>
    </source>
</evidence>
<evidence type="ECO:0000256" key="1">
    <source>
        <dbReference type="ARBA" id="ARBA00022737"/>
    </source>
</evidence>
<feature type="domain" description="ABC transporter" evidence="5">
    <location>
        <begin position="263"/>
        <end position="452"/>
    </location>
</feature>
<dbReference type="Pfam" id="PF00005">
    <property type="entry name" value="ABC_tran"/>
    <property type="match status" value="1"/>
</dbReference>